<reference evidence="1" key="1">
    <citation type="journal article" date="2021" name="Proc. Natl. Acad. Sci. U.S.A.">
        <title>A Catalog of Tens of Thousands of Viruses from Human Metagenomes Reveals Hidden Associations with Chronic Diseases.</title>
        <authorList>
            <person name="Tisza M.J."/>
            <person name="Buck C.B."/>
        </authorList>
    </citation>
    <scope>NUCLEOTIDE SEQUENCE</scope>
    <source>
        <strain evidence="1">CtxzZ3</strain>
    </source>
</reference>
<name>A0A8S5NF59_9CAUD</name>
<sequence>MVSGSFPQWVGEYPSRKARRLRAVSADLHTGKF</sequence>
<proteinExistence type="predicted"/>
<evidence type="ECO:0000313" key="1">
    <source>
        <dbReference type="EMBL" id="DAD92922.1"/>
    </source>
</evidence>
<dbReference type="EMBL" id="BK015148">
    <property type="protein sequence ID" value="DAD92922.1"/>
    <property type="molecule type" value="Genomic_DNA"/>
</dbReference>
<organism evidence="1">
    <name type="scientific">Siphoviridae sp. ctxzZ3</name>
    <dbReference type="NCBI Taxonomy" id="2826523"/>
    <lineage>
        <taxon>Viruses</taxon>
        <taxon>Duplodnaviria</taxon>
        <taxon>Heunggongvirae</taxon>
        <taxon>Uroviricota</taxon>
        <taxon>Caudoviricetes</taxon>
    </lineage>
</organism>
<protein>
    <submittedName>
        <fullName evidence="1">Uncharacterized protein</fullName>
    </submittedName>
</protein>
<accession>A0A8S5NF59</accession>